<feature type="region of interest" description="Disordered" evidence="1">
    <location>
        <begin position="1"/>
        <end position="24"/>
    </location>
</feature>
<dbReference type="AlphaFoldDB" id="A0AAN0K0N2"/>
<dbReference type="RefSeq" id="XP_019862723.1">
    <property type="nucleotide sequence ID" value="XM_020007164.1"/>
</dbReference>
<dbReference type="GeneID" id="109591426"/>
<sequence>MEDPEEYLSPVEESQPDGPGTVPAQYQYVAGPDSLLPVGRSTSTSSVLPELEADSIIDAVTLRRIMKNRNVKIIPLFICSAGLPESAKKEALQEIFKTPVTAGFSSHHILATNRSNYEMHSTSMLYNFGVQSCQLARSSEEISYKVPTEQPLIYKDALLNKHMKELLAHLHRYSSQFCDKQNLDLIFTITRGAALINIWNITLNTNVFYFLRAFSGHLTNSRMWLFADLTIEEVNEEEKGKLQIWQKPLDYLLRCMRLCKGVTTHSDCAQCSLHTVERIVIKKSKPK</sequence>
<dbReference type="EnsemblMetazoa" id="XM_020007164.1">
    <property type="protein sequence ID" value="XP_019862723.1"/>
    <property type="gene ID" value="LOC109591426"/>
</dbReference>
<reference evidence="2" key="2">
    <citation type="submission" date="2024-06" db="UniProtKB">
        <authorList>
            <consortium name="EnsemblMetazoa"/>
        </authorList>
    </citation>
    <scope>IDENTIFICATION</scope>
</reference>
<organism evidence="2 3">
    <name type="scientific">Amphimedon queenslandica</name>
    <name type="common">Sponge</name>
    <dbReference type="NCBI Taxonomy" id="400682"/>
    <lineage>
        <taxon>Eukaryota</taxon>
        <taxon>Metazoa</taxon>
        <taxon>Porifera</taxon>
        <taxon>Demospongiae</taxon>
        <taxon>Heteroscleromorpha</taxon>
        <taxon>Haplosclerida</taxon>
        <taxon>Niphatidae</taxon>
        <taxon>Amphimedon</taxon>
    </lineage>
</organism>
<keyword evidence="3" id="KW-1185">Reference proteome</keyword>
<accession>A0AAN0K0N2</accession>
<protein>
    <submittedName>
        <fullName evidence="2">Uncharacterized protein</fullName>
    </submittedName>
</protein>
<reference evidence="3" key="1">
    <citation type="journal article" date="2010" name="Nature">
        <title>The Amphimedon queenslandica genome and the evolution of animal complexity.</title>
        <authorList>
            <person name="Srivastava M."/>
            <person name="Simakov O."/>
            <person name="Chapman J."/>
            <person name="Fahey B."/>
            <person name="Gauthier M.E."/>
            <person name="Mitros T."/>
            <person name="Richards G.S."/>
            <person name="Conaco C."/>
            <person name="Dacre M."/>
            <person name="Hellsten U."/>
            <person name="Larroux C."/>
            <person name="Putnam N.H."/>
            <person name="Stanke M."/>
            <person name="Adamska M."/>
            <person name="Darling A."/>
            <person name="Degnan S.M."/>
            <person name="Oakley T.H."/>
            <person name="Plachetzki D.C."/>
            <person name="Zhai Y."/>
            <person name="Adamski M."/>
            <person name="Calcino A."/>
            <person name="Cummins S.F."/>
            <person name="Goodstein D.M."/>
            <person name="Harris C."/>
            <person name="Jackson D.J."/>
            <person name="Leys S.P."/>
            <person name="Shu S."/>
            <person name="Woodcroft B.J."/>
            <person name="Vervoort M."/>
            <person name="Kosik K.S."/>
            <person name="Manning G."/>
            <person name="Degnan B.M."/>
            <person name="Rokhsar D.S."/>
        </authorList>
    </citation>
    <scope>NUCLEOTIDE SEQUENCE [LARGE SCALE GENOMIC DNA]</scope>
</reference>
<dbReference type="Proteomes" id="UP000007879">
    <property type="component" value="Unassembled WGS sequence"/>
</dbReference>
<dbReference type="KEGG" id="aqu:109591426"/>
<evidence type="ECO:0000313" key="2">
    <source>
        <dbReference type="EnsemblMetazoa" id="XP_019862723.1"/>
    </source>
</evidence>
<proteinExistence type="predicted"/>
<evidence type="ECO:0000313" key="3">
    <source>
        <dbReference type="Proteomes" id="UP000007879"/>
    </source>
</evidence>
<evidence type="ECO:0000256" key="1">
    <source>
        <dbReference type="SAM" id="MobiDB-lite"/>
    </source>
</evidence>
<name>A0AAN0K0N2_AMPQE</name>